<proteinExistence type="predicted"/>
<protein>
    <submittedName>
        <fullName evidence="1">Uncharacterized protein</fullName>
    </submittedName>
</protein>
<dbReference type="RefSeq" id="XP_001304563.1">
    <property type="nucleotide sequence ID" value="XM_001304562.1"/>
</dbReference>
<evidence type="ECO:0000313" key="2">
    <source>
        <dbReference type="Proteomes" id="UP000001542"/>
    </source>
</evidence>
<dbReference type="Proteomes" id="UP000001542">
    <property type="component" value="Unassembled WGS sequence"/>
</dbReference>
<dbReference type="InParanoid" id="A2FTX0"/>
<dbReference type="KEGG" id="tva:4749332"/>
<reference evidence="1" key="1">
    <citation type="submission" date="2006-10" db="EMBL/GenBank/DDBJ databases">
        <authorList>
            <person name="Amadeo P."/>
            <person name="Zhao Q."/>
            <person name="Wortman J."/>
            <person name="Fraser-Liggett C."/>
            <person name="Carlton J."/>
        </authorList>
    </citation>
    <scope>NUCLEOTIDE SEQUENCE</scope>
    <source>
        <strain evidence="1">G3</strain>
    </source>
</reference>
<reference evidence="1" key="2">
    <citation type="journal article" date="2007" name="Science">
        <title>Draft genome sequence of the sexually transmitted pathogen Trichomonas vaginalis.</title>
        <authorList>
            <person name="Carlton J.M."/>
            <person name="Hirt R.P."/>
            <person name="Silva J.C."/>
            <person name="Delcher A.L."/>
            <person name="Schatz M."/>
            <person name="Zhao Q."/>
            <person name="Wortman J.R."/>
            <person name="Bidwell S.L."/>
            <person name="Alsmark U.C.M."/>
            <person name="Besteiro S."/>
            <person name="Sicheritz-Ponten T."/>
            <person name="Noel C.J."/>
            <person name="Dacks J.B."/>
            <person name="Foster P.G."/>
            <person name="Simillion C."/>
            <person name="Van de Peer Y."/>
            <person name="Miranda-Saavedra D."/>
            <person name="Barton G.J."/>
            <person name="Westrop G.D."/>
            <person name="Mueller S."/>
            <person name="Dessi D."/>
            <person name="Fiori P.L."/>
            <person name="Ren Q."/>
            <person name="Paulsen I."/>
            <person name="Zhang H."/>
            <person name="Bastida-Corcuera F.D."/>
            <person name="Simoes-Barbosa A."/>
            <person name="Brown M.T."/>
            <person name="Hayes R.D."/>
            <person name="Mukherjee M."/>
            <person name="Okumura C.Y."/>
            <person name="Schneider R."/>
            <person name="Smith A.J."/>
            <person name="Vanacova S."/>
            <person name="Villalvazo M."/>
            <person name="Haas B.J."/>
            <person name="Pertea M."/>
            <person name="Feldblyum T.V."/>
            <person name="Utterback T.R."/>
            <person name="Shu C.L."/>
            <person name="Osoegawa K."/>
            <person name="de Jong P.J."/>
            <person name="Hrdy I."/>
            <person name="Horvathova L."/>
            <person name="Zubacova Z."/>
            <person name="Dolezal P."/>
            <person name="Malik S.B."/>
            <person name="Logsdon J.M. Jr."/>
            <person name="Henze K."/>
            <person name="Gupta A."/>
            <person name="Wang C.C."/>
            <person name="Dunne R.L."/>
            <person name="Upcroft J.A."/>
            <person name="Upcroft P."/>
            <person name="White O."/>
            <person name="Salzberg S.L."/>
            <person name="Tang P."/>
            <person name="Chiu C.-H."/>
            <person name="Lee Y.-S."/>
            <person name="Embley T.M."/>
            <person name="Coombs G.H."/>
            <person name="Mottram J.C."/>
            <person name="Tachezy J."/>
            <person name="Fraser-Liggett C.M."/>
            <person name="Johnson P.J."/>
        </authorList>
    </citation>
    <scope>NUCLEOTIDE SEQUENCE [LARGE SCALE GENOMIC DNA]</scope>
    <source>
        <strain evidence="1">G3</strain>
    </source>
</reference>
<sequence>MYPIRMLETEEALRIRGRIIKTIPWMQAGCLLQSVEKDEEALNKIDQLAHQIMPDVLSKPLCKLHDQIYACLYFYFLYISPTIYAACLDKTTEDYVKYLESIPDYIEPYIEKLKDDTESMSRWRNFYSFIKNHFSICDGIAKRCNERILQMDRIFYEDFVLFLESLDNIFNQIKDLTVKYYKYLDEHETALNYDKIFELPKNQIHDPPKCREDCYKKLN</sequence>
<dbReference type="VEuPathDB" id="TrichDB:TVAGG3_0130250"/>
<accession>A2FTX0</accession>
<keyword evidence="2" id="KW-1185">Reference proteome</keyword>
<evidence type="ECO:0000313" key="1">
    <source>
        <dbReference type="EMBL" id="EAX91633.1"/>
    </source>
</evidence>
<gene>
    <name evidence="1" type="ORF">TVAG_001850</name>
</gene>
<dbReference type="EMBL" id="DS114020">
    <property type="protein sequence ID" value="EAX91633.1"/>
    <property type="molecule type" value="Genomic_DNA"/>
</dbReference>
<name>A2FTX0_TRIV3</name>
<organism evidence="1 2">
    <name type="scientific">Trichomonas vaginalis (strain ATCC PRA-98 / G3)</name>
    <dbReference type="NCBI Taxonomy" id="412133"/>
    <lineage>
        <taxon>Eukaryota</taxon>
        <taxon>Metamonada</taxon>
        <taxon>Parabasalia</taxon>
        <taxon>Trichomonadida</taxon>
        <taxon>Trichomonadidae</taxon>
        <taxon>Trichomonas</taxon>
    </lineage>
</organism>
<dbReference type="VEuPathDB" id="TrichDB:TVAG_001850"/>
<dbReference type="AlphaFoldDB" id="A2FTX0"/>